<dbReference type="InterPro" id="IPR038765">
    <property type="entry name" value="Papain-like_cys_pep_sf"/>
</dbReference>
<evidence type="ECO:0000256" key="3">
    <source>
        <dbReference type="ARBA" id="ARBA00022801"/>
    </source>
</evidence>
<dbReference type="Gene3D" id="3.40.395.10">
    <property type="entry name" value="Adenoviral Proteinase, Chain A"/>
    <property type="match status" value="1"/>
</dbReference>
<dbReference type="PROSITE" id="PS50600">
    <property type="entry name" value="ULP_PROTEASE"/>
    <property type="match status" value="1"/>
</dbReference>
<feature type="compositionally biased region" description="Basic and acidic residues" evidence="5">
    <location>
        <begin position="1"/>
        <end position="16"/>
    </location>
</feature>
<reference evidence="7" key="2">
    <citation type="submission" date="2023-06" db="EMBL/GenBank/DDBJ databases">
        <authorList>
            <person name="Swenson N.G."/>
            <person name="Wegrzyn J.L."/>
            <person name="Mcevoy S.L."/>
        </authorList>
    </citation>
    <scope>NUCLEOTIDE SEQUENCE</scope>
    <source>
        <strain evidence="7">NS2018</strain>
        <tissue evidence="7">Leaf</tissue>
    </source>
</reference>
<dbReference type="GO" id="GO:0016929">
    <property type="term" value="F:deSUMOylase activity"/>
    <property type="evidence" value="ECO:0007669"/>
    <property type="project" value="TreeGrafter"/>
</dbReference>
<evidence type="ECO:0000256" key="2">
    <source>
        <dbReference type="ARBA" id="ARBA00022670"/>
    </source>
</evidence>
<feature type="compositionally biased region" description="Acidic residues" evidence="5">
    <location>
        <begin position="17"/>
        <end position="33"/>
    </location>
</feature>
<evidence type="ECO:0000256" key="5">
    <source>
        <dbReference type="SAM" id="MobiDB-lite"/>
    </source>
</evidence>
<evidence type="ECO:0000313" key="7">
    <source>
        <dbReference type="EMBL" id="KAK0577701.1"/>
    </source>
</evidence>
<keyword evidence="2" id="KW-0645">Protease</keyword>
<dbReference type="Proteomes" id="UP001168877">
    <property type="component" value="Unassembled WGS sequence"/>
</dbReference>
<dbReference type="Pfam" id="PF02902">
    <property type="entry name" value="Peptidase_C48"/>
    <property type="match status" value="1"/>
</dbReference>
<gene>
    <name evidence="7" type="ORF">LWI29_037236</name>
</gene>
<feature type="compositionally biased region" description="Pro residues" evidence="5">
    <location>
        <begin position="187"/>
        <end position="196"/>
    </location>
</feature>
<comment type="caution">
    <text evidence="7">The sequence shown here is derived from an EMBL/GenBank/DDBJ whole genome shotgun (WGS) entry which is preliminary data.</text>
</comment>
<dbReference type="InterPro" id="IPR003653">
    <property type="entry name" value="Peptidase_C48_C"/>
</dbReference>
<evidence type="ECO:0000259" key="6">
    <source>
        <dbReference type="PROSITE" id="PS50600"/>
    </source>
</evidence>
<dbReference type="GO" id="GO:0005634">
    <property type="term" value="C:nucleus"/>
    <property type="evidence" value="ECO:0007669"/>
    <property type="project" value="TreeGrafter"/>
</dbReference>
<evidence type="ECO:0000313" key="8">
    <source>
        <dbReference type="Proteomes" id="UP001168877"/>
    </source>
</evidence>
<proteinExistence type="inferred from homology"/>
<evidence type="ECO:0000256" key="1">
    <source>
        <dbReference type="ARBA" id="ARBA00005234"/>
    </source>
</evidence>
<feature type="compositionally biased region" description="Basic and acidic residues" evidence="5">
    <location>
        <begin position="106"/>
        <end position="125"/>
    </location>
</feature>
<dbReference type="AlphaFoldDB" id="A0AA39RQ71"/>
<sequence>MKEDVGGRKAAVQEDKSIDEEDVGVDAAANEEDVGGKPAGDKAVVQEDAGDDAGDKAAGNRAAGDRGAVEENAIEKAAVEEEAIEEDAVEKAAVEKAAVEEAAVDDVEKATVQEDEAVEKQDVEEHEAVVEALLAVGSTAIEGDVMVKTSISKMWVDEMKLLDTQRDITRFEKEEQERSQPIESNSPPSPPSPPSPQWKKDRKKRVKKTSDPSPKAVNVWEDYPEFVPLNYQPSSDILRHVTGYQLLYPQPWWQLDSVLVPCHVHGHWMLCHVLLKEGKVMVYDSLNERRSGLSPRMKEIRGLLYLLPSTLKHAGYYQQIKMDPRSTPFTAESMHSDLIPQQDDGNSCGAFLLKYAELIMAGVPTPWKSIFGQKNIKNIRKAIAIEIYTNGQLRNSP</sequence>
<dbReference type="PANTHER" id="PTHR12606">
    <property type="entry name" value="SENTRIN/SUMO-SPECIFIC PROTEASE"/>
    <property type="match status" value="1"/>
</dbReference>
<keyword evidence="3" id="KW-0378">Hydrolase</keyword>
<keyword evidence="4" id="KW-0788">Thiol protease</keyword>
<name>A0AA39RQ71_ACESA</name>
<dbReference type="SUPFAM" id="SSF54001">
    <property type="entry name" value="Cysteine proteinases"/>
    <property type="match status" value="1"/>
</dbReference>
<reference evidence="7" key="1">
    <citation type="journal article" date="2022" name="Plant J.">
        <title>Strategies of tolerance reflected in two North American maple genomes.</title>
        <authorList>
            <person name="McEvoy S.L."/>
            <person name="Sezen U.U."/>
            <person name="Trouern-Trend A."/>
            <person name="McMahon S.M."/>
            <person name="Schaberg P.G."/>
            <person name="Yang J."/>
            <person name="Wegrzyn J.L."/>
            <person name="Swenson N.G."/>
        </authorList>
    </citation>
    <scope>NUCLEOTIDE SEQUENCE</scope>
    <source>
        <strain evidence="7">NS2018</strain>
    </source>
</reference>
<dbReference type="GO" id="GO:0016926">
    <property type="term" value="P:protein desumoylation"/>
    <property type="evidence" value="ECO:0007669"/>
    <property type="project" value="TreeGrafter"/>
</dbReference>
<evidence type="ECO:0000256" key="4">
    <source>
        <dbReference type="ARBA" id="ARBA00022807"/>
    </source>
</evidence>
<feature type="domain" description="Ubiquitin-like protease family profile" evidence="6">
    <location>
        <begin position="136"/>
        <end position="359"/>
    </location>
</feature>
<protein>
    <recommendedName>
        <fullName evidence="6">Ubiquitin-like protease family profile domain-containing protein</fullName>
    </recommendedName>
</protein>
<dbReference type="PANTHER" id="PTHR12606:SF1">
    <property type="entry name" value="UBIQUITIN-LIKE-SPECIFIC PROTEASE 1A"/>
    <property type="match status" value="1"/>
</dbReference>
<dbReference type="EMBL" id="JAUESC010000386">
    <property type="protein sequence ID" value="KAK0577701.1"/>
    <property type="molecule type" value="Genomic_DNA"/>
</dbReference>
<dbReference type="GO" id="GO:0006508">
    <property type="term" value="P:proteolysis"/>
    <property type="evidence" value="ECO:0007669"/>
    <property type="project" value="UniProtKB-KW"/>
</dbReference>
<feature type="compositionally biased region" description="Basic and acidic residues" evidence="5">
    <location>
        <begin position="63"/>
        <end position="73"/>
    </location>
</feature>
<comment type="similarity">
    <text evidence="1">Belongs to the peptidase C48 family.</text>
</comment>
<keyword evidence="8" id="KW-1185">Reference proteome</keyword>
<accession>A0AA39RQ71</accession>
<feature type="region of interest" description="Disordered" evidence="5">
    <location>
        <begin position="172"/>
        <end position="214"/>
    </location>
</feature>
<feature type="region of interest" description="Disordered" evidence="5">
    <location>
        <begin position="101"/>
        <end position="125"/>
    </location>
</feature>
<organism evidence="7 8">
    <name type="scientific">Acer saccharum</name>
    <name type="common">Sugar maple</name>
    <dbReference type="NCBI Taxonomy" id="4024"/>
    <lineage>
        <taxon>Eukaryota</taxon>
        <taxon>Viridiplantae</taxon>
        <taxon>Streptophyta</taxon>
        <taxon>Embryophyta</taxon>
        <taxon>Tracheophyta</taxon>
        <taxon>Spermatophyta</taxon>
        <taxon>Magnoliopsida</taxon>
        <taxon>eudicotyledons</taxon>
        <taxon>Gunneridae</taxon>
        <taxon>Pentapetalae</taxon>
        <taxon>rosids</taxon>
        <taxon>malvids</taxon>
        <taxon>Sapindales</taxon>
        <taxon>Sapindaceae</taxon>
        <taxon>Hippocastanoideae</taxon>
        <taxon>Acereae</taxon>
        <taxon>Acer</taxon>
    </lineage>
</organism>
<feature type="region of interest" description="Disordered" evidence="5">
    <location>
        <begin position="1"/>
        <end position="73"/>
    </location>
</feature>